<evidence type="ECO:0000256" key="6">
    <source>
        <dbReference type="ARBA" id="ARBA00022530"/>
    </source>
</evidence>
<dbReference type="Pfam" id="PF00051">
    <property type="entry name" value="Kringle"/>
    <property type="match status" value="1"/>
</dbReference>
<feature type="domain" description="Fibrinogen C-terminal" evidence="23">
    <location>
        <begin position="3511"/>
        <end position="3677"/>
    </location>
</feature>
<dbReference type="PANTHER" id="PTHR10877:SF150">
    <property type="entry name" value="REJ DOMAIN-CONTAINING PROTEIN"/>
    <property type="match status" value="1"/>
</dbReference>
<keyword evidence="10" id="KW-0677">Repeat</keyword>
<feature type="transmembrane region" description="Helical" evidence="17">
    <location>
        <begin position="6761"/>
        <end position="6782"/>
    </location>
</feature>
<sequence>MYTGPRVMFDMPSSRYLGFWSPTTVSGVSSAAGFHDYIQAWFDDFVTLFVFSIQAGSSRFDTSTSYISYMHLVQLTYSSDNFAYTPYKHYIPGSYSKGDAVSSYRLVPEVHAATFRVYTYNYYRRVEIRWMLYGCKRSKHHVQFQQPVIISNYQAVYSSGVTSYSERGVIDQNRSPIFSSGCWRHRAVNAYITIDLVFPRYIDKVYVWAQTDDDKGVVTNEVNKYTKLYISNASYVGSSGLIVEKVGNAVVPQPWLVKVAQTARYIGVGSYSGSTIYYTICEIEVYGYPLGHPGDQLSELSFVRTGLGSRYPATVARANRVYPYNGLTGDVYSLPLEFPGDEAFNFALYLHGHGYLDLYLPCVYTVTGLIIQGSSVHYPYYGRFLTYRILYAYEKRRDMLTYYRDLENNGAVSFSGPRDEKERRREVFTNPFQAQIVRVNALSSSGRYAIKLDLLGFPNDTNSTQIPEEHMNKTMVDGSTLQVTLKYFYHLNFMQFNRKSAGLLRFYLSFEELAGEDEVFKVYNTTWMFNVQSANQSLYFPQVLQPLKLTFHIVNGSLSPDELSLLGKMTNDCPDGFTPHFDVCLRTITVVATQEVAQKHCQSYRWAGQRGTLFMPKDAMKMNFIIGKYYDWEVHVGIRRNSSTGSWEWFDGEPVSDGSWAAERAGNLYAVWRPWFNGLIPSGSSTARLYFVCQIPIVIRPNSCTKGPMVYYMHPSMCSGCNDDFAKWTDTDINIRVAHNDVMFIDEYFMNRTTNFRANTQDFWIFSSNPLSSPPQINSNNVLQHFPCVESSCLQPLLPGIPGKLRATLSGSGRSSFNKPEDAIVGNPVRTRVPCVNSRGDHTYFLHELNVTREGIACAPWTSGVPDRMNYSSYCISSATSEQPSCNKVTGGKGTCLATSCFHYYHPNIAGLQGHNAAIHKKVWFNNREVSDTATSGGFLNIYTNNQASYVDATEYYYVLVDLKLLHTISGVDFQSPTSGQYPIHVRVSSSYDSSLGERAFINWPLCDSLELSVSSLTEYSFTCSSVMLGRYLVLTKSADLGFFRVDQIFVFAEEYYDYDSQVDMRVTWMPDETISKALQTSNVTFHLLIRNRLAKIWFTDQYGYLEAMTNPRYVLMLQGDGASLIKYVGGQIENKDYSVNSPAAYVLEMLNSSLNRTATHNTQDFAKVCVTWTADNNATTFFTYVDGQLIGQSTDLRHAIPIRKIGYSNDVYSTGTSIQMYFDVRSTKTMSTYRPQYYFHQERVYLQATFDKFVSLQWITLQGGPGINVLSNSWTTVLSYYMYYSENARYWRSLYNKFLFIGPRQTRQAASVKFLPDLRTLALRVFPYQYQTRNELKLQLYGCPYDTKDASLPYIVSNYKYRYYSSSSYAERGNDGRAYMFQGYNQHYMTYYQDYADPYHYWLISFGHLTIVKRIRVVDLIEELDAYGGDVCGPSSSRTGYFGRLNVTSSGYTCQNWESNTPHVPNTDCQNAGYFPVNNKTASKNYCRNCDNTNRFWCYTTNPSVRWQSCQIYSCSRANMRFDYEELAFAELFVSNSSSVTHSSVQVLENLGDNYLREHIWAVEANKAARYAGIRKLADYRRRLSFAEYEVYGYPAISQLHLLGNPVGMEDGIIEVNQLDPQETPLPSNADPSQYPSPYMFRLNTPKKPRQPPGMFFYSEYPINIYLTVSHTILGFVIQGSSMMDRTNYWRAYVRSFKIFYGDDPRTLIPVRSYQTSNSYVDHQFNQYYNDMMQLRMDVSVPFKAKIIQFRPVSYYNRRVAKLEILGYPDDCGLISGDQATLSSPTSNTRNFLFKDFYHFSGFSLNTSGDPVMFLLQYRHMRTWQLVNFTVLRETTVFASSNGNDQALPHLIRTNEIRIVIRNGSASTMSVLFRGCMIKEECPFGFFRHKDSCFWVPYGMNSSFPHTVAPPMLAKEICESMHWNGSAHLASPKTVLENQLFYYMFYNSITSGQNLHKFVHIDGQYNRSSGQWKWWDGSPVDWKFWRHSSPGKECLMMDLEHGGTWRNIKCDTYQSVYQFICEVNALNTGYSMVSEPINITGNPVNYYNLRSGYSASAANDGDFTLNVVSKIYSSTPVTSASTFDWWRVDMRTVQYVSEVWIYLRSDVNENARLYEAWISQTTADNPYTTSMFYSILCQKRTETFNPGNVIEIMCGFSGRYVILRRERIGCCFSLAEVVVYTRRYVQQERQAKKVYVKRMMYYDNNYYMASYSGLSHLRQLFDCFRELAPTCKSVFTGGSVVSKFSDENATHTSDGMINRYGTNYNMLQWLPYNTSCDLRLVNGVQGLLTTNVTSKSETFRYTAKSVSYKVQSWDPESQTVQLDRYRVGFWPLVQETQANDIQQGMRHGDLGSNVSWASGPTFKTNGALYLLGNANSTLQVPASGALEMDGNEYTVCFYSYFNQSYDFTMPVLQSSRDSLQFRYTDVNNFEARVIRQSGAATVVTGTLKAPYFWHYFCVAVTRSPAQVVVIEGHRTVFSSPVTSDDPVRSLDSESLVFGNGSHGFLFCLQVFSLSLDVHQSHWAYRECAPYTKYCRSMPSRCPGYFDRRLNIFPGHTSTSHSEYVSYTAWTSEETVLNYFKTNTGCFALVNGGSHMRCFRDWQFNEFNTAYYRYGYRTDALMWICCDSTFSNTTASGQYCMVDNIQALSFAGKYWTIQDNGGVCPKWTQRIGSLFHEDLVEGSLYDAENYCRMPTSNYKNDCPNSGTGYSQCNYYFCDENDPRPTLGSWRAGSADLDEWLQLSFSRRVRAESITIGSTHCYHSSAVHELIQRYVLEYSDDSLYWYRYTMPMYHYRTLFGPYNSPDTCGSSTERLIPSVEAAFLRIYSLANTGRPAGKLEVFGCVVEPYALILPEIYYHPYQVSTTKIGSRFNADHVVTSINLNWGTDVSYDGVYYRPGFRIHSKVSYLIVTFEIPQRVFAVVTAGGSSHYVVSYELFYGETDEAPMQAVNSSQTGNTTFLGNQEDKQWIRQDLQAPVVAKYMVFKPQQVNSLCIFRLGFLGFPEECPIINHARMTESGVTLTGQAKVTSGPKSEYRFLLDNVHHLSNVSLSPTGCSANQTLQFEFLDFNNSVVASYNKTVLATNSDIWLNRTVTAGQIVVKKVNGDFCSAVGLSFYGREADECPRNFYYYNGRCVHYYTDYEASVHREIARQYCANMTWASRGHLFVPRSFYDNTVIRIGYADLMQSRGSGSSFAANSYRVHIGVIRNASGVWVLEHTNQPPVWKNWRYDEPVAADTCAYSTLLTENWKSSTSCTSSFVVCEVEAAKKASRQCDDMLYNVYFDSKTTALSQAGLDKVSQPWRRVAETIKYCQNNKDICGTMEMITTTEQVTTISRMNSLSVGFETTSLAGSFVIEQICRESCWTNFFDTNSTIPMSFATGHIWAGSAAGIPLAVVPDATTGFWSGDWVTISFNQTFLFTAVAASGAGIEGSGDRDYSGFILEYSDLTQAGAPMVTGSFSSSGSAATLTVQNGYLSCPFNHIIRKPFYTNKLKVITSPAGNSKAMKFDVFGCPVKVDSLSCINRSEIHVPHSLYGNMPAQCQDNWIVIYKNFNASWSMNRSYEDYRRGFFDMESLLNSSSFWIGNEAMRTLSIFNKYRLRIDMWDKNGKFQYVECDRFWVDSVYEGYKAHFESCFSAFSDSVRLSSHDIAQFSTFDNGPQKSCAISGGSGWWYKSSGCYDNKMTGSGLSTSPDKISWSPSFEGGKVLMRIIQPSYTYPARNLSEDCTSDLNCQIVNRSVCLAPDTMYRTRCNCTVGWYLNQGMCKPVVDLEAIVSSIVSGLSGSFVRSFRKNFTQALTLKVRNGTANITAVTPPSINYNFSVFLWSEMTSLYPDPLAHYFKATYMQVLDGDQASYGAIGLNLTFQVFGSVLLATGSRCKASSYLCIAVINSDDSYYRDLNYTNNGGCSSITSVRNCQPNTDTRVSAFSIASSSPKVLTRSMRNEFSISATVQAISGSYDISAVQDSDENFVFSAHLASDDCSNNVACFDSSLVLTSKLTSNLTEVQRALSIGQSLSFSLSGGFEFNLTLCELAKYICVSSTNGENSSFTETVPNNNLLCQPISMNCTPFIDTAVSSVYLSARNGSWLSRYDALVDWNSTLMHVNGLHVTEVVGSRRNFLPTIFLASDDAALQVGSIWQSCGVEELQQRLDPNSTIEFTCQAMFNVSRTNCENLTSYCVIFNNTVAPSFIEENPTNNMLCRRLSGALNCPGLAVSNATCVLSDNTVRLGESFMVTVHWDVASTIDVNISYDTGVSYHWNWAQQSYITSFYDMGFDTYYEYRSDVGRFNVTCRLWNEVSEVVLRNSIDVVPELVDFLDISYDYYPYAVPINVSFTFRMTNGSRYSHLIINCSMETETDRITYVQLTVPRDEPQVVTLAYVVDEPFVWTNVTCWNQFYNFNRTFYVIKQENITGLRVFLNNTLYRTVEDSMANISLTTGTHVSYMILVGDGRNVTVADNSRLSADTSDVYIWNYPNHGVYDVEVTAFNFHTRQTVYVRNVTVQHILQSLLLTAPASVQVPDGRFTVDVTHSLTPFPTNVSCVISFVSSRLELSWVNSTSQTQQLMCQRSMIGSPVSIQVFCSNLVSTAVVVSNLSCEERIIGLSLTSKLLEHRMTDVEISAKLLNGSNVRYSFDFGDTSPIENYTNPMLFAVDKDMAVKHNYTKVGNYTVHVTVWNTLNSLNASIGPIIILDPVTCPKIVYNSSVLYTPATVGFWVTHPCYPVTNMHCTIDFTGFGSLYRYIDYLDGSSSEYSEASFPRSAIGLRNFTVNCSNLLDWRLTSTPVEIVLDAVIIGAFYNNGSVLNYNATTFVLNITRFGTNGCFVVNFGDHSPGRCFGIPNLCEPYARSHSMNFTEISYQDTNLVFTHLYPWYGSYSASVFAFNHVSNDTAENIAVVLDWLCFEPGLNFTFNATILTPRDPDKRLVVRRSVAFSVEAVADLNCTKTQNTWRFWQILDHPSGSVALTNLPDSFTVSLAERTLWYGVYNVLLNLSMAQVQPPVSTALNFYLEVVKTPLECTGIDGPSEIEYNENFVLIADNFVRDYDVEPGNHTGMTFTWVCLQLTENASQPFNLTTVVSLPTEQGVENYRGCYGNGAGIIHRGSKAEAGRFNGNSYDFMPNRTYLFRMIVYKDTRWQYCEKALKVRPQKAPKIKMACIHNCDSKITSLRDLEYQVECTNSLCGHKFQPLQFRWRMYRVGSPADDNLAECTRGGVFTNSTLVRNKFTLINGSFYYINVTAYNVGQEGPVSDQLQFIVNSPPLGGNCSVKPLKGIAMETKFQINCSGWKEFHTNTGSLKYEYRIQQKGSRRANLLFYGDLTTPPAIFFPVGSPTDNFAATLIAYIYDSLGDRKDYVFDVFVEPPPVPPEVLVKNISDIFSGSSPELNKYLENGDQQGASTTLLCVGSLMNVKNEEAEGANSTVESRENFRIKMTQQRTQFINVIANFTVNATDSLEQTNELLRNSVLRVDQVTLGAQEIVVGKFSSLTENYRTLKTNMSKRNKYYMGEDFVKTGSNIWQASDSTINAENSRLASLCGGLSNETLENCSVTLEDVGTTTALPFDETTTSLSGAALSNAITEVNSRAKHVIDTVLNKIDEVTSLVIQDTEDGEYSFDDTAMAAVGRRMNDSSDGNVTMKSRFGEISLPAGGNSGCNVKAIFAKNNPYVWQSSAKNVKSSTMILKRENCSATSGGHSRRRRAATLADTVEPFELTLATAPADVMQVNRTPEDKWLMFYHSFRVASETDLLQVTVVPLNPSHQFEVLLQSDYVPTPDNASMSMMMPIPPSNLTEIHGVDLSTLSSSELWEYQTMFYVPRGLLNTSGTHYIGVRRRGCYKDSSATVMCSDPHLNYNFSIVRHSCQRWEEAFNRWLPLPEANCMPLEKGTPTKPVFRSNLFGSLGVGINLTPNLIDFGKLFDNWQGKLAEAAVVLSTVIALWCLFIPLAVILRRLDKNDARMFEYLPLSDDCSRPHRYLIDVYTGANKRSGTESAIYFTLVGTESRAACRRLDDGIRQNFTDGAINHFVMTCDRHLGDIKYMWIWHDGSGYAEKCDWFLNRIIITDTLYNAKYFFIHNGFVDEDSETTPVVMKLATKDDIAYSHGLVRNNLSRKMTDDHLWMSLMSRKTDTNFSRLQRLGVCFSILFMTMIANAMWYGVAEGGPSASAKIHIGPISFSLNALFTSVLGALCVVPVTAAITIFFLKSAKKVKSNELPQPAHEQPEHSGQNISAVEIKEDEETHINDEIVKRSQRYCVVNGDDAYEKNDTADGDFDQAYLNELEMLDRQCEDSVSTPLRMPENKRKRAKKFQLPYWFQYIGWVLVLGSIIAAGVFIVFYAMDWGKTKSEEWLAAFFLSLFQSMLLIQPLKVLAIGLIISVLMRKDYDAKDMDFIRVRYRHPQKQINGFRYIHEIEENDQNNQLKSKAKRTSIEIVGSFILLALLYCICYGNLDPCTFNLHTSIKNHLFKASNPKVPATGLENVNTAAEYYVYLQSTLLPRLFPVQALGQNLSSARGKFIADLVGFRLGHATLRQLRIRPVDVQAIAKSADYSFQADTRQCFYPGWKVPRDCNFTDSVNALDLAFLGLSARRTNSLPFWGTMHMYAGGGYTAVLPNNFDEASSLVHQLNSSNWIDNYTRTVFVELDLFYPDVNLFSSVVFATEFFAYGGAQSVAQLYTTKLYRYVGVLGLFALITEIMTGLLTLGLLVKTILDIKRERWDYLKSPWNIYTLASFVCLVAAAGFYILRSMATVSSLEAMQNASGLSTNLRYVMYLNETFFYLLGAATFLVQVSFLNMVRFSRNLNHLLGTLTRSLNQLRSFFWVFIIVFMAFTLSQYLIIGTLEKPFRSVQASMITQFSAMLGKFDVSYIVRNGLLARIVFLAYITFIMYIVLNMFVSILNDSYEEVRVEMETAPDEEDFKIIDYIIESVSKIVRGRPQQEYTELVEDDWMLRAEEVGIRLADAKERLSQDQEESLDAAMRHLIKRNLRASQADPDAASSS</sequence>
<dbReference type="PROSITE" id="PS00021">
    <property type="entry name" value="KRINGLE_1"/>
    <property type="match status" value="1"/>
</dbReference>
<dbReference type="GO" id="GO:0005929">
    <property type="term" value="C:cilium"/>
    <property type="evidence" value="ECO:0007669"/>
    <property type="project" value="UniProtKB-SubCell"/>
</dbReference>
<dbReference type="InterPro" id="IPR022409">
    <property type="entry name" value="PKD/Chitinase_dom"/>
</dbReference>
<keyword evidence="7 16" id="KW-0420">Kringle</keyword>
<dbReference type="InterPro" id="IPR002181">
    <property type="entry name" value="Fibrinogen_a/b/g_C_dom"/>
</dbReference>
<feature type="transmembrane region" description="Helical" evidence="17">
    <location>
        <begin position="6416"/>
        <end position="6436"/>
    </location>
</feature>
<dbReference type="InterPro" id="IPR013122">
    <property type="entry name" value="PKD1_2_channel"/>
</dbReference>
<keyword evidence="25" id="KW-1185">Reference proteome</keyword>
<dbReference type="PROSITE" id="PS50070">
    <property type="entry name" value="KRINGLE_2"/>
    <property type="match status" value="1"/>
</dbReference>
<feature type="transmembrane region" description="Helical" evidence="17">
    <location>
        <begin position="6122"/>
        <end position="6145"/>
    </location>
</feature>
<evidence type="ECO:0000256" key="11">
    <source>
        <dbReference type="ARBA" id="ARBA00022989"/>
    </source>
</evidence>
<dbReference type="PROSITE" id="PS50022">
    <property type="entry name" value="FA58C_3"/>
    <property type="match status" value="1"/>
</dbReference>
<evidence type="ECO:0000259" key="21">
    <source>
        <dbReference type="PROSITE" id="PS50093"/>
    </source>
</evidence>
<dbReference type="PROSITE" id="PS50041">
    <property type="entry name" value="C_TYPE_LECTIN_2"/>
    <property type="match status" value="1"/>
</dbReference>
<dbReference type="Pfam" id="PF08016">
    <property type="entry name" value="PKD_channel"/>
    <property type="match status" value="1"/>
</dbReference>
<evidence type="ECO:0000256" key="14">
    <source>
        <dbReference type="ARBA" id="ARBA00023157"/>
    </source>
</evidence>
<feature type="transmembrane region" description="Helical" evidence="17">
    <location>
        <begin position="6664"/>
        <end position="6690"/>
    </location>
</feature>
<keyword evidence="14 16" id="KW-1015">Disulfide bond</keyword>
<name>A0A267EHF7_9PLAT</name>
<feature type="transmembrane region" description="Helical" evidence="17">
    <location>
        <begin position="6165"/>
        <end position="6190"/>
    </location>
</feature>
<feature type="transmembrane region" description="Helical" evidence="17">
    <location>
        <begin position="5917"/>
        <end position="5938"/>
    </location>
</feature>
<keyword evidence="12" id="KW-0969">Cilium</keyword>
<dbReference type="Gene3D" id="2.60.40.10">
    <property type="entry name" value="Immunoglobulins"/>
    <property type="match status" value="1"/>
</dbReference>
<keyword evidence="6" id="KW-0964">Secreted</keyword>
<dbReference type="PANTHER" id="PTHR10877">
    <property type="entry name" value="POLYCYSTIN FAMILY MEMBER"/>
    <property type="match status" value="1"/>
</dbReference>
<dbReference type="SMART" id="SM00034">
    <property type="entry name" value="CLECT"/>
    <property type="match status" value="3"/>
</dbReference>
<feature type="transmembrane region" description="Helical" evidence="17">
    <location>
        <begin position="6857"/>
        <end position="6882"/>
    </location>
</feature>
<evidence type="ECO:0000256" key="16">
    <source>
        <dbReference type="PROSITE-ProRule" id="PRU00121"/>
    </source>
</evidence>
<reference evidence="24 25" key="1">
    <citation type="submission" date="2017-06" db="EMBL/GenBank/DDBJ databases">
        <title>A platform for efficient transgenesis in Macrostomum lignano, a flatworm model organism for stem cell research.</title>
        <authorList>
            <person name="Berezikov E."/>
        </authorList>
    </citation>
    <scope>NUCLEOTIDE SEQUENCE [LARGE SCALE GENOMIC DNA]</scope>
    <source>
        <strain evidence="24">DV1</strain>
        <tissue evidence="24">Whole organism</tissue>
    </source>
</reference>
<dbReference type="Gene3D" id="2.40.20.10">
    <property type="entry name" value="Plasminogen Kringle 4"/>
    <property type="match status" value="1"/>
</dbReference>
<evidence type="ECO:0000259" key="19">
    <source>
        <dbReference type="PROSITE" id="PS50041"/>
    </source>
</evidence>
<dbReference type="Pfam" id="PF01477">
    <property type="entry name" value="PLAT"/>
    <property type="match status" value="1"/>
</dbReference>
<dbReference type="CDD" id="cd00037">
    <property type="entry name" value="CLECT"/>
    <property type="match status" value="2"/>
</dbReference>
<dbReference type="InterPro" id="IPR051223">
    <property type="entry name" value="Polycystin"/>
</dbReference>
<evidence type="ECO:0008006" key="26">
    <source>
        <dbReference type="Google" id="ProtNLM"/>
    </source>
</evidence>
<organism evidence="24 25">
    <name type="scientific">Macrostomum lignano</name>
    <dbReference type="NCBI Taxonomy" id="282301"/>
    <lineage>
        <taxon>Eukaryota</taxon>
        <taxon>Metazoa</taxon>
        <taxon>Spiralia</taxon>
        <taxon>Lophotrochozoa</taxon>
        <taxon>Platyhelminthes</taxon>
        <taxon>Rhabditophora</taxon>
        <taxon>Macrostomorpha</taxon>
        <taxon>Macrostomida</taxon>
        <taxon>Macrostomidae</taxon>
        <taxon>Macrostomum</taxon>
    </lineage>
</organism>
<dbReference type="Pfam" id="PF02010">
    <property type="entry name" value="REJ"/>
    <property type="match status" value="1"/>
</dbReference>
<feature type="disulfide bond" evidence="16">
    <location>
        <begin position="1488"/>
        <end position="1511"/>
    </location>
</feature>
<feature type="domain" description="PKD" evidence="21">
    <location>
        <begin position="4621"/>
        <end position="4680"/>
    </location>
</feature>
<dbReference type="SUPFAM" id="SSF57440">
    <property type="entry name" value="Kringle-like"/>
    <property type="match status" value="1"/>
</dbReference>
<dbReference type="Pfam" id="PF00147">
    <property type="entry name" value="Fibrinogen_C"/>
    <property type="match status" value="1"/>
</dbReference>
<dbReference type="SUPFAM" id="SSF49785">
    <property type="entry name" value="Galactose-binding domain-like"/>
    <property type="match status" value="7"/>
</dbReference>
<feature type="domain" description="F5/8 type C" evidence="18">
    <location>
        <begin position="2729"/>
        <end position="2843"/>
    </location>
</feature>
<keyword evidence="13 17" id="KW-0472">Membrane</keyword>
<evidence type="ECO:0000256" key="13">
    <source>
        <dbReference type="ARBA" id="ARBA00023136"/>
    </source>
</evidence>
<dbReference type="Pfam" id="PF00801">
    <property type="entry name" value="PKD"/>
    <property type="match status" value="1"/>
</dbReference>
<feature type="transmembrane region" description="Helical" evidence="17">
    <location>
        <begin position="6299"/>
        <end position="6323"/>
    </location>
</feature>
<dbReference type="PROSITE" id="PS50095">
    <property type="entry name" value="PLAT"/>
    <property type="match status" value="1"/>
</dbReference>
<evidence type="ECO:0000256" key="7">
    <source>
        <dbReference type="ARBA" id="ARBA00022572"/>
    </source>
</evidence>
<evidence type="ECO:0000256" key="2">
    <source>
        <dbReference type="ARBA" id="ARBA00004498"/>
    </source>
</evidence>
<dbReference type="GO" id="GO:0050982">
    <property type="term" value="P:detection of mechanical stimulus"/>
    <property type="evidence" value="ECO:0007669"/>
    <property type="project" value="TreeGrafter"/>
</dbReference>
<dbReference type="STRING" id="282301.A0A267EHF7"/>
<protein>
    <recommendedName>
        <fullName evidence="26">C-type lectin domain-containing protein</fullName>
    </recommendedName>
</protein>
<dbReference type="GO" id="GO:0005886">
    <property type="term" value="C:plasma membrane"/>
    <property type="evidence" value="ECO:0007669"/>
    <property type="project" value="UniProtKB-SubCell"/>
</dbReference>
<dbReference type="SUPFAM" id="SSF56436">
    <property type="entry name" value="C-type lectin-like"/>
    <property type="match status" value="3"/>
</dbReference>
<evidence type="ECO:0000256" key="8">
    <source>
        <dbReference type="ARBA" id="ARBA00022692"/>
    </source>
</evidence>
<dbReference type="PROSITE" id="PS51406">
    <property type="entry name" value="FIBRINOGEN_C_2"/>
    <property type="match status" value="1"/>
</dbReference>
<dbReference type="SUPFAM" id="SSF56496">
    <property type="entry name" value="Fibrinogen C-terminal domain-like"/>
    <property type="match status" value="1"/>
</dbReference>
<dbReference type="InterPro" id="IPR008979">
    <property type="entry name" value="Galactose-bd-like_sf"/>
</dbReference>
<dbReference type="SMART" id="SM00130">
    <property type="entry name" value="KR"/>
    <property type="match status" value="1"/>
</dbReference>
<dbReference type="InterPro" id="IPR036056">
    <property type="entry name" value="Fibrinogen-like_C"/>
</dbReference>
<evidence type="ECO:0000256" key="4">
    <source>
        <dbReference type="ARBA" id="ARBA00007200"/>
    </source>
</evidence>
<evidence type="ECO:0000256" key="5">
    <source>
        <dbReference type="ARBA" id="ARBA00022475"/>
    </source>
</evidence>
<evidence type="ECO:0000256" key="10">
    <source>
        <dbReference type="ARBA" id="ARBA00022737"/>
    </source>
</evidence>
<evidence type="ECO:0000256" key="12">
    <source>
        <dbReference type="ARBA" id="ARBA00023069"/>
    </source>
</evidence>
<accession>A0A267EHF7</accession>
<evidence type="ECO:0000259" key="20">
    <source>
        <dbReference type="PROSITE" id="PS50070"/>
    </source>
</evidence>
<dbReference type="InterPro" id="IPR016186">
    <property type="entry name" value="C-type_lectin-like/link_sf"/>
</dbReference>
<comment type="caution">
    <text evidence="16">Lacks conserved residue(s) required for the propagation of feature annotation.</text>
</comment>
<dbReference type="InterPro" id="IPR001024">
    <property type="entry name" value="PLAT/LH2_dom"/>
</dbReference>
<dbReference type="Pfam" id="PF20519">
    <property type="entry name" value="Polycystin_dom"/>
    <property type="match status" value="1"/>
</dbReference>
<feature type="domain" description="Kringle" evidence="20">
    <location>
        <begin position="1441"/>
        <end position="1516"/>
    </location>
</feature>
<dbReference type="Gene3D" id="2.60.120.260">
    <property type="entry name" value="Galactose-binding domain-like"/>
    <property type="match status" value="7"/>
</dbReference>
<dbReference type="OrthoDB" id="272018at2759"/>
<feature type="transmembrane region" description="Helical" evidence="17">
    <location>
        <begin position="6335"/>
        <end position="6365"/>
    </location>
</feature>
<evidence type="ECO:0000256" key="15">
    <source>
        <dbReference type="ARBA" id="ARBA00023273"/>
    </source>
</evidence>
<dbReference type="SMART" id="SM00186">
    <property type="entry name" value="FBG"/>
    <property type="match status" value="1"/>
</dbReference>
<keyword evidence="11 17" id="KW-1133">Transmembrane helix</keyword>
<keyword evidence="5" id="KW-1003">Cell membrane</keyword>
<gene>
    <name evidence="24" type="ORF">BOX15_Mlig030726g1</name>
</gene>
<feature type="transmembrane region" description="Helical" evidence="17">
    <location>
        <begin position="6711"/>
        <end position="6729"/>
    </location>
</feature>
<dbReference type="Gene3D" id="2.60.60.20">
    <property type="entry name" value="PLAT/LH2 domain"/>
    <property type="match status" value="1"/>
</dbReference>
<comment type="subcellular location">
    <subcellularLocation>
        <location evidence="3">Cell membrane</location>
        <topology evidence="3">Multi-pass membrane protein</topology>
    </subcellularLocation>
    <subcellularLocation>
        <location evidence="1">Cell projection</location>
        <location evidence="1">Cilium</location>
    </subcellularLocation>
    <subcellularLocation>
        <location evidence="2">Secreted</location>
        <location evidence="2">Extracellular space</location>
        <location evidence="2">Extracellular matrix</location>
    </subcellularLocation>
</comment>
<dbReference type="InterPro" id="IPR035986">
    <property type="entry name" value="PKD_dom_sf"/>
</dbReference>
<evidence type="ECO:0000259" key="18">
    <source>
        <dbReference type="PROSITE" id="PS50022"/>
    </source>
</evidence>
<dbReference type="SUPFAM" id="SSF49299">
    <property type="entry name" value="PKD domain"/>
    <property type="match status" value="1"/>
</dbReference>
<dbReference type="PROSITE" id="PS50093">
    <property type="entry name" value="PKD"/>
    <property type="match status" value="1"/>
</dbReference>
<keyword evidence="6" id="KW-0272">Extracellular matrix</keyword>
<dbReference type="InterPro" id="IPR036392">
    <property type="entry name" value="PLAT/LH2_dom_sf"/>
</dbReference>
<dbReference type="InterPro" id="IPR016187">
    <property type="entry name" value="CTDL_fold"/>
</dbReference>
<keyword evidence="15" id="KW-0966">Cell projection</keyword>
<feature type="domain" description="PLAT" evidence="22">
    <location>
        <begin position="5962"/>
        <end position="6081"/>
    </location>
</feature>
<dbReference type="InterPro" id="IPR000421">
    <property type="entry name" value="FA58C"/>
</dbReference>
<dbReference type="GO" id="GO:0005262">
    <property type="term" value="F:calcium channel activity"/>
    <property type="evidence" value="ECO:0007669"/>
    <property type="project" value="TreeGrafter"/>
</dbReference>
<dbReference type="SMART" id="SM00308">
    <property type="entry name" value="LH2"/>
    <property type="match status" value="1"/>
</dbReference>
<comment type="caution">
    <text evidence="24">The sequence shown here is derived from an EMBL/GenBank/DDBJ whole genome shotgun (WGS) entry which is preliminary data.</text>
</comment>
<feature type="domain" description="C-type lectin" evidence="19">
    <location>
        <begin position="1915"/>
        <end position="2012"/>
    </location>
</feature>
<dbReference type="InterPro" id="IPR000601">
    <property type="entry name" value="PKD_dom"/>
</dbReference>
<dbReference type="InterPro" id="IPR002859">
    <property type="entry name" value="PKD/REJ-like"/>
</dbReference>
<proteinExistence type="inferred from homology"/>
<dbReference type="EMBL" id="NIVC01002088">
    <property type="protein sequence ID" value="PAA60951.1"/>
    <property type="molecule type" value="Genomic_DNA"/>
</dbReference>
<evidence type="ECO:0000256" key="9">
    <source>
        <dbReference type="ARBA" id="ARBA00022729"/>
    </source>
</evidence>
<evidence type="ECO:0000259" key="23">
    <source>
        <dbReference type="PROSITE" id="PS51406"/>
    </source>
</evidence>
<evidence type="ECO:0000256" key="17">
    <source>
        <dbReference type="SAM" id="Phobius"/>
    </source>
</evidence>
<dbReference type="Proteomes" id="UP000215902">
    <property type="component" value="Unassembled WGS sequence"/>
</dbReference>
<dbReference type="CDD" id="cd00146">
    <property type="entry name" value="PKD"/>
    <property type="match status" value="1"/>
</dbReference>
<dbReference type="SUPFAM" id="SSF49723">
    <property type="entry name" value="Lipase/lipooxygenase domain (PLAT/LH2 domain)"/>
    <property type="match status" value="1"/>
</dbReference>
<comment type="similarity">
    <text evidence="4">Belongs to the polycystin family.</text>
</comment>
<dbReference type="InterPro" id="IPR038178">
    <property type="entry name" value="Kringle_sf"/>
</dbReference>
<feature type="transmembrane region" description="Helical" evidence="17">
    <location>
        <begin position="6803"/>
        <end position="6822"/>
    </location>
</feature>
<dbReference type="InterPro" id="IPR001304">
    <property type="entry name" value="C-type_lectin-like"/>
</dbReference>
<dbReference type="Gene3D" id="3.10.100.10">
    <property type="entry name" value="Mannose-Binding Protein A, subunit A"/>
    <property type="match status" value="3"/>
</dbReference>
<dbReference type="Gene3D" id="3.90.215.10">
    <property type="entry name" value="Gamma Fibrinogen, chain A, domain 1"/>
    <property type="match status" value="1"/>
</dbReference>
<dbReference type="InterPro" id="IPR000001">
    <property type="entry name" value="Kringle"/>
</dbReference>
<evidence type="ECO:0000313" key="24">
    <source>
        <dbReference type="EMBL" id="PAA60951.1"/>
    </source>
</evidence>
<evidence type="ECO:0000256" key="3">
    <source>
        <dbReference type="ARBA" id="ARBA00004651"/>
    </source>
</evidence>
<dbReference type="InterPro" id="IPR014716">
    <property type="entry name" value="Fibrinogen_a/b/g_C_1"/>
</dbReference>
<dbReference type="InterPro" id="IPR013783">
    <property type="entry name" value="Ig-like_fold"/>
</dbReference>
<dbReference type="SMART" id="SM00089">
    <property type="entry name" value="PKD"/>
    <property type="match status" value="1"/>
</dbReference>
<dbReference type="InterPro" id="IPR018056">
    <property type="entry name" value="Kringle_CS"/>
</dbReference>
<evidence type="ECO:0000259" key="22">
    <source>
        <dbReference type="PROSITE" id="PS50095"/>
    </source>
</evidence>
<dbReference type="Gene3D" id="1.10.287.70">
    <property type="match status" value="1"/>
</dbReference>
<keyword evidence="9" id="KW-0732">Signal</keyword>
<dbReference type="InterPro" id="IPR046791">
    <property type="entry name" value="Polycystin_dom"/>
</dbReference>
<dbReference type="InterPro" id="IPR013806">
    <property type="entry name" value="Kringle-like"/>
</dbReference>
<keyword evidence="8 17" id="KW-0812">Transmembrane</keyword>
<evidence type="ECO:0000313" key="25">
    <source>
        <dbReference type="Proteomes" id="UP000215902"/>
    </source>
</evidence>
<evidence type="ECO:0000256" key="1">
    <source>
        <dbReference type="ARBA" id="ARBA00004138"/>
    </source>
</evidence>